<feature type="non-terminal residue" evidence="7">
    <location>
        <position position="1"/>
    </location>
</feature>
<dbReference type="SUPFAM" id="SSF57196">
    <property type="entry name" value="EGF/Laminin"/>
    <property type="match status" value="2"/>
</dbReference>
<dbReference type="PANTHER" id="PTHR24020:SF84">
    <property type="entry name" value="VWFA DOMAIN-CONTAINING PROTEIN"/>
    <property type="match status" value="1"/>
</dbReference>
<keyword evidence="3" id="KW-0677">Repeat</keyword>
<dbReference type="FunFam" id="2.10.25.10:FF:000004">
    <property type="entry name" value="Neurogenic locus notch 1"/>
    <property type="match status" value="2"/>
</dbReference>
<evidence type="ECO:0000313" key="7">
    <source>
        <dbReference type="EMBL" id="EKC38360.1"/>
    </source>
</evidence>
<evidence type="ECO:0000256" key="2">
    <source>
        <dbReference type="ARBA" id="ARBA00022729"/>
    </source>
</evidence>
<feature type="disulfide bond" evidence="6">
    <location>
        <begin position="201"/>
        <end position="210"/>
    </location>
</feature>
<dbReference type="PROSITE" id="PS50234">
    <property type="entry name" value="VWFA"/>
    <property type="match status" value="2"/>
</dbReference>
<protein>
    <submittedName>
        <fullName evidence="7">Cartilage matrix protein</fullName>
    </submittedName>
</protein>
<keyword evidence="4 6" id="KW-1015">Disulfide bond</keyword>
<keyword evidence="5" id="KW-0325">Glycoprotein</keyword>
<evidence type="ECO:0000256" key="4">
    <source>
        <dbReference type="ARBA" id="ARBA00023157"/>
    </source>
</evidence>
<dbReference type="InParanoid" id="K1RAV0"/>
<dbReference type="PROSITE" id="PS50026">
    <property type="entry name" value="EGF_3"/>
    <property type="match status" value="2"/>
</dbReference>
<dbReference type="Gene3D" id="3.40.50.410">
    <property type="entry name" value="von Willebrand factor, type A domain"/>
    <property type="match status" value="2"/>
</dbReference>
<dbReference type="PROSITE" id="PS00010">
    <property type="entry name" value="ASX_HYDROXYL"/>
    <property type="match status" value="1"/>
</dbReference>
<accession>K1RAV0</accession>
<keyword evidence="2" id="KW-0732">Signal</keyword>
<proteinExistence type="predicted"/>
<dbReference type="InterPro" id="IPR002035">
    <property type="entry name" value="VWF_A"/>
</dbReference>
<dbReference type="PROSITE" id="PS01186">
    <property type="entry name" value="EGF_2"/>
    <property type="match status" value="1"/>
</dbReference>
<keyword evidence="1 6" id="KW-0245">EGF-like domain</keyword>
<evidence type="ECO:0000256" key="3">
    <source>
        <dbReference type="ARBA" id="ARBA00022737"/>
    </source>
</evidence>
<dbReference type="Pfam" id="PF00008">
    <property type="entry name" value="EGF"/>
    <property type="match status" value="1"/>
</dbReference>
<evidence type="ECO:0000256" key="5">
    <source>
        <dbReference type="ARBA" id="ARBA00023180"/>
    </source>
</evidence>
<dbReference type="EMBL" id="JH818278">
    <property type="protein sequence ID" value="EKC38360.1"/>
    <property type="molecule type" value="Genomic_DNA"/>
</dbReference>
<dbReference type="PROSITE" id="PS00022">
    <property type="entry name" value="EGF_1"/>
    <property type="match status" value="2"/>
</dbReference>
<dbReference type="CDD" id="cd00198">
    <property type="entry name" value="vWFA"/>
    <property type="match status" value="1"/>
</dbReference>
<dbReference type="InterPro" id="IPR036465">
    <property type="entry name" value="vWFA_dom_sf"/>
</dbReference>
<evidence type="ECO:0000256" key="1">
    <source>
        <dbReference type="ARBA" id="ARBA00022536"/>
    </source>
</evidence>
<dbReference type="SMART" id="SM00181">
    <property type="entry name" value="EGF"/>
    <property type="match status" value="3"/>
</dbReference>
<dbReference type="PRINTS" id="PR00010">
    <property type="entry name" value="EGFBLOOD"/>
</dbReference>
<dbReference type="PROSITE" id="PS01187">
    <property type="entry name" value="EGF_CA"/>
    <property type="match status" value="1"/>
</dbReference>
<dbReference type="InterPro" id="IPR000152">
    <property type="entry name" value="EGF-type_Asp/Asn_hydroxyl_site"/>
</dbReference>
<organism evidence="7">
    <name type="scientific">Magallana gigas</name>
    <name type="common">Pacific oyster</name>
    <name type="synonym">Crassostrea gigas</name>
    <dbReference type="NCBI Taxonomy" id="29159"/>
    <lineage>
        <taxon>Eukaryota</taxon>
        <taxon>Metazoa</taxon>
        <taxon>Spiralia</taxon>
        <taxon>Lophotrochozoa</taxon>
        <taxon>Mollusca</taxon>
        <taxon>Bivalvia</taxon>
        <taxon>Autobranchia</taxon>
        <taxon>Pteriomorphia</taxon>
        <taxon>Ostreida</taxon>
        <taxon>Ostreoidea</taxon>
        <taxon>Ostreidae</taxon>
        <taxon>Magallana</taxon>
    </lineage>
</organism>
<dbReference type="Pfam" id="PF00092">
    <property type="entry name" value="VWA"/>
    <property type="match status" value="2"/>
</dbReference>
<dbReference type="InterPro" id="IPR000742">
    <property type="entry name" value="EGF"/>
</dbReference>
<dbReference type="SMART" id="SM00179">
    <property type="entry name" value="EGF_CA"/>
    <property type="match status" value="2"/>
</dbReference>
<dbReference type="GO" id="GO:0005509">
    <property type="term" value="F:calcium ion binding"/>
    <property type="evidence" value="ECO:0007669"/>
    <property type="project" value="InterPro"/>
</dbReference>
<dbReference type="CDD" id="cd01450">
    <property type="entry name" value="vWFA_subfamily_ECM"/>
    <property type="match status" value="1"/>
</dbReference>
<dbReference type="InterPro" id="IPR018097">
    <property type="entry name" value="EGF_Ca-bd_CS"/>
</dbReference>
<dbReference type="AlphaFoldDB" id="K1RAV0"/>
<dbReference type="SMART" id="SM00327">
    <property type="entry name" value="VWA"/>
    <property type="match status" value="2"/>
</dbReference>
<dbReference type="InterPro" id="IPR001881">
    <property type="entry name" value="EGF-like_Ca-bd_dom"/>
</dbReference>
<dbReference type="PANTHER" id="PTHR24020">
    <property type="entry name" value="COLLAGEN ALPHA"/>
    <property type="match status" value="1"/>
</dbReference>
<comment type="caution">
    <text evidence="6">Lacks conserved residue(s) required for the propagation of feature annotation.</text>
</comment>
<dbReference type="InterPro" id="IPR050525">
    <property type="entry name" value="ECM_Assembly_Org"/>
</dbReference>
<dbReference type="Gene3D" id="2.10.25.10">
    <property type="entry name" value="Laminin"/>
    <property type="match status" value="2"/>
</dbReference>
<reference evidence="7" key="1">
    <citation type="journal article" date="2012" name="Nature">
        <title>The oyster genome reveals stress adaptation and complexity of shell formation.</title>
        <authorList>
            <person name="Zhang G."/>
            <person name="Fang X."/>
            <person name="Guo X."/>
            <person name="Li L."/>
            <person name="Luo R."/>
            <person name="Xu F."/>
            <person name="Yang P."/>
            <person name="Zhang L."/>
            <person name="Wang X."/>
            <person name="Qi H."/>
            <person name="Xiong Z."/>
            <person name="Que H."/>
            <person name="Xie Y."/>
            <person name="Holland P.W."/>
            <person name="Paps J."/>
            <person name="Zhu Y."/>
            <person name="Wu F."/>
            <person name="Chen Y."/>
            <person name="Wang J."/>
            <person name="Peng C."/>
            <person name="Meng J."/>
            <person name="Yang L."/>
            <person name="Liu J."/>
            <person name="Wen B."/>
            <person name="Zhang N."/>
            <person name="Huang Z."/>
            <person name="Zhu Q."/>
            <person name="Feng Y."/>
            <person name="Mount A."/>
            <person name="Hedgecock D."/>
            <person name="Xu Z."/>
            <person name="Liu Y."/>
            <person name="Domazet-Loso T."/>
            <person name="Du Y."/>
            <person name="Sun X."/>
            <person name="Zhang S."/>
            <person name="Liu B."/>
            <person name="Cheng P."/>
            <person name="Jiang X."/>
            <person name="Li J."/>
            <person name="Fan D."/>
            <person name="Wang W."/>
            <person name="Fu W."/>
            <person name="Wang T."/>
            <person name="Wang B."/>
            <person name="Zhang J."/>
            <person name="Peng Z."/>
            <person name="Li Y."/>
            <person name="Li N."/>
            <person name="Wang J."/>
            <person name="Chen M."/>
            <person name="He Y."/>
            <person name="Tan F."/>
            <person name="Song X."/>
            <person name="Zheng Q."/>
            <person name="Huang R."/>
            <person name="Yang H."/>
            <person name="Du X."/>
            <person name="Chen L."/>
            <person name="Yang M."/>
            <person name="Gaffney P.M."/>
            <person name="Wang S."/>
            <person name="Luo L."/>
            <person name="She Z."/>
            <person name="Ming Y."/>
            <person name="Huang W."/>
            <person name="Zhang S."/>
            <person name="Huang B."/>
            <person name="Zhang Y."/>
            <person name="Qu T."/>
            <person name="Ni P."/>
            <person name="Miao G."/>
            <person name="Wang J."/>
            <person name="Wang Q."/>
            <person name="Steinberg C.E."/>
            <person name="Wang H."/>
            <person name="Li N."/>
            <person name="Qian L."/>
            <person name="Zhang G."/>
            <person name="Li Y."/>
            <person name="Yang H."/>
            <person name="Liu X."/>
            <person name="Wang J."/>
            <person name="Yin Y."/>
            <person name="Wang J."/>
        </authorList>
    </citation>
    <scope>NUCLEOTIDE SEQUENCE [LARGE SCALE GENOMIC DNA]</scope>
    <source>
        <strain evidence="7">05x7-T-G4-1.051#20</strain>
    </source>
</reference>
<dbReference type="SUPFAM" id="SSF53300">
    <property type="entry name" value="vWA-like"/>
    <property type="match status" value="2"/>
</dbReference>
<feature type="disulfide bond" evidence="6">
    <location>
        <begin position="162"/>
        <end position="171"/>
    </location>
</feature>
<name>K1RAV0_MAGGI</name>
<dbReference type="CDD" id="cd00054">
    <property type="entry name" value="EGF_CA"/>
    <property type="match status" value="2"/>
</dbReference>
<gene>
    <name evidence="7" type="ORF">CGI_10021800</name>
</gene>
<evidence type="ECO:0000256" key="6">
    <source>
        <dbReference type="PROSITE-ProRule" id="PRU00076"/>
    </source>
</evidence>
<sequence>ECSFICSQNCKTCRHTDGFCTCFAGYTGFGCNEVTGHGEHQHSAYLPEISENNAKAFLHYRHIRSLDPNASPNPDYCTYNHPGYEYWCEVHKPYCRGQQEFTREHRCATLSTPCSPGQHCVLTTPCPAHFRHACVDINECDSNPCQNGGTCSNGNNQYTCTCLPGWTGSNCEIDIDECASTPCMYGNDCIQDRINSYICVCSERFEGVHCERDCRPGPADVMFLIDTSFSQKEAINQSVDFITEFVKQIPIGPNDFQVSLVSFSLRPKTIFNFTTFQSNSSLLNALSLIESESGPTKTSDALQYASQKILNPANGARLLSNISHYVILVTNGLSTDRNQAIHTAQILRNTNPHFKIYAVGIGEDIAHEELVQLPTDTSLSFSPDNNDLLLAMLKDAADYGCTDCNSTSLTDVIILFDTSEDSSPLKGSSLHSLKFVDKLVDSFDMAHTDIKVAMLTFSSDSQIKFNFSHISDQDMKAKIFTTTIDNRQRNTSIRVGLLKMEEFFTSPSSGGRPEARKICYLFTNGKWPTSENSELKHKIEELNAAGISVNVMVTVDDTDSYSDTDMSLTNAKEIAFDPYRVYIVEENNDYVIIQAAARETRYVKCPSDIFKSKH</sequence>
<dbReference type="HOGENOM" id="CLU_445224_0_0_1"/>